<organism evidence="2 3">
    <name type="scientific">Anaeromicrobium sediminis</name>
    <dbReference type="NCBI Taxonomy" id="1478221"/>
    <lineage>
        <taxon>Bacteria</taxon>
        <taxon>Bacillati</taxon>
        <taxon>Bacillota</taxon>
        <taxon>Clostridia</taxon>
        <taxon>Peptostreptococcales</taxon>
        <taxon>Thermotaleaceae</taxon>
        <taxon>Anaeromicrobium</taxon>
    </lineage>
</organism>
<feature type="signal peptide" evidence="1">
    <location>
        <begin position="1"/>
        <end position="21"/>
    </location>
</feature>
<name>A0A267MIA7_9FIRM</name>
<keyword evidence="3" id="KW-1185">Reference proteome</keyword>
<evidence type="ECO:0000256" key="1">
    <source>
        <dbReference type="SAM" id="SignalP"/>
    </source>
</evidence>
<evidence type="ECO:0000313" key="2">
    <source>
        <dbReference type="EMBL" id="PAB58605.1"/>
    </source>
</evidence>
<comment type="caution">
    <text evidence="2">The sequence shown here is derived from an EMBL/GenBank/DDBJ whole genome shotgun (WGS) entry which is preliminary data.</text>
</comment>
<dbReference type="Proteomes" id="UP000216024">
    <property type="component" value="Unassembled WGS sequence"/>
</dbReference>
<gene>
    <name evidence="2" type="ORF">CCE28_14065</name>
</gene>
<dbReference type="RefSeq" id="WP_095134370.1">
    <property type="nucleotide sequence ID" value="NZ_NIBG01000013.1"/>
</dbReference>
<dbReference type="OrthoDB" id="9797709at2"/>
<feature type="chain" id="PRO_5013080135" evidence="1">
    <location>
        <begin position="22"/>
        <end position="172"/>
    </location>
</feature>
<keyword evidence="1" id="KW-0732">Signal</keyword>
<accession>A0A267MIA7</accession>
<dbReference type="AlphaFoldDB" id="A0A267MIA7"/>
<evidence type="ECO:0000313" key="3">
    <source>
        <dbReference type="Proteomes" id="UP000216024"/>
    </source>
</evidence>
<sequence>MKKILLLTLVCVFVLGGLAYAEGNAVLITPETSNEEVKEESIADKELTGNPILDKIIANGEGVEKALVDNIATCGIASYPSGTKSKIVIRTGDWVLSDDYNIEISIEDYQKNTSYVYWDILNEIFPTEAEKAWNNTDTKVIPQTGVMGVADGKQYRIVNYANTISVYINESK</sequence>
<reference evidence="2 3" key="1">
    <citation type="submission" date="2017-06" db="EMBL/GenBank/DDBJ databases">
        <title>Draft genome sequence of anaerobic fermentative bacterium Anaeromicrobium sediminis DY2726D isolated from West Pacific Ocean sediments.</title>
        <authorList>
            <person name="Zeng X."/>
        </authorList>
    </citation>
    <scope>NUCLEOTIDE SEQUENCE [LARGE SCALE GENOMIC DNA]</scope>
    <source>
        <strain evidence="2 3">DY2726D</strain>
    </source>
</reference>
<proteinExistence type="predicted"/>
<protein>
    <submittedName>
        <fullName evidence="2">Uncharacterized protein</fullName>
    </submittedName>
</protein>
<dbReference type="EMBL" id="NIBG01000013">
    <property type="protein sequence ID" value="PAB58605.1"/>
    <property type="molecule type" value="Genomic_DNA"/>
</dbReference>